<dbReference type="Proteomes" id="UP000301737">
    <property type="component" value="Unassembled WGS sequence"/>
</dbReference>
<comment type="caution">
    <text evidence="6">The sequence shown here is derived from an EMBL/GenBank/DDBJ whole genome shotgun (WGS) entry which is preliminary data.</text>
</comment>
<evidence type="ECO:0000259" key="5">
    <source>
        <dbReference type="SMART" id="SM00485"/>
    </source>
</evidence>
<evidence type="ECO:0000313" key="6">
    <source>
        <dbReference type="EMBL" id="GCF00219.1"/>
    </source>
</evidence>
<evidence type="ECO:0000256" key="1">
    <source>
        <dbReference type="ARBA" id="ARBA00022722"/>
    </source>
</evidence>
<keyword evidence="1" id="KW-0540">Nuclease</keyword>
<dbReference type="InterPro" id="IPR006086">
    <property type="entry name" value="XPG-I_dom"/>
</dbReference>
<gene>
    <name evidence="6" type="ORF">ZYGM_002446</name>
</gene>
<feature type="domain" description="XPG-I" evidence="4">
    <location>
        <begin position="153"/>
        <end position="233"/>
    </location>
</feature>
<evidence type="ECO:0000256" key="3">
    <source>
        <dbReference type="SAM" id="MobiDB-lite"/>
    </source>
</evidence>
<dbReference type="Pfam" id="PF00867">
    <property type="entry name" value="XPG_I"/>
    <property type="match status" value="1"/>
</dbReference>
<feature type="region of interest" description="Disordered" evidence="3">
    <location>
        <begin position="487"/>
        <end position="507"/>
    </location>
</feature>
<sequence>MGVPQIWELLRPHLQDKRVPLKKFVSDFKVSHGRFPQIAIDGHTWLFECGFIVNQETPGKYASYGTIGKAVLNFVYRLKELLALNITFILVFDGCMKPSFKKSFGSLLSCPEDDYWITWNSHMESHQRHGRCQRITLDYEGLNFMKIVRRLLDSMRISYVEACGEGEAQCAWLQRNGYVDYVLTNDSDSLVFGANKVLRNYSKFTDDLGAAGNSPLAKRQGTSKDLFVTVVDLEQLDRSTNDRYNWWSLLFFSVLLGADYNQGVKGMGKVKAAKLAQLRNPDFAQKFRDIFANLGHRPQLSTYQNFQRELTKYCKDYSIKLFNRKYRVLLDELSLEGWPSLNAIMYYFHPILIPQMNFQVFDKCNVNISGSGGYKNIDFSDLQTYLGDFRLPAVTNFGKWFTETILDSFVLRHLLSQDRSLEDYIQIVDSKTFDISGKWPLPCWKIKYKPYILFFQFNGDDYDRFPYTMWIPQGLIPQDHILITKWKRAPKSKTPTPRKPKLSPQKNTLDNFLKKHASPIKGFSPGKKSDDQGALEPVKKRLFINSDDSSNESEDDSLVVLDEVTIKDHSTSPWKKRRQK</sequence>
<dbReference type="InterPro" id="IPR006084">
    <property type="entry name" value="XPG/Rad2"/>
</dbReference>
<proteinExistence type="predicted"/>
<dbReference type="GO" id="GO:0006281">
    <property type="term" value="P:DNA repair"/>
    <property type="evidence" value="ECO:0007669"/>
    <property type="project" value="UniProtKB-ARBA"/>
</dbReference>
<organism evidence="6 7">
    <name type="scientific">Zygosaccharomyces mellis</name>
    <dbReference type="NCBI Taxonomy" id="42258"/>
    <lineage>
        <taxon>Eukaryota</taxon>
        <taxon>Fungi</taxon>
        <taxon>Dikarya</taxon>
        <taxon>Ascomycota</taxon>
        <taxon>Saccharomycotina</taxon>
        <taxon>Saccharomycetes</taxon>
        <taxon>Saccharomycetales</taxon>
        <taxon>Saccharomycetaceae</taxon>
        <taxon>Zygosaccharomyces</taxon>
    </lineage>
</organism>
<evidence type="ECO:0000313" key="7">
    <source>
        <dbReference type="Proteomes" id="UP000301737"/>
    </source>
</evidence>
<dbReference type="GO" id="GO:0005737">
    <property type="term" value="C:cytoplasm"/>
    <property type="evidence" value="ECO:0007669"/>
    <property type="project" value="TreeGrafter"/>
</dbReference>
<dbReference type="InterPro" id="IPR029060">
    <property type="entry name" value="PIN-like_dom_sf"/>
</dbReference>
<dbReference type="GO" id="GO:0017108">
    <property type="term" value="F:5'-flap endonuclease activity"/>
    <property type="evidence" value="ECO:0007669"/>
    <property type="project" value="TreeGrafter"/>
</dbReference>
<feature type="compositionally biased region" description="Basic residues" evidence="3">
    <location>
        <begin position="487"/>
        <end position="501"/>
    </location>
</feature>
<dbReference type="PRINTS" id="PR00853">
    <property type="entry name" value="XPGRADSUPER"/>
</dbReference>
<dbReference type="SMART" id="SM00484">
    <property type="entry name" value="XPGI"/>
    <property type="match status" value="1"/>
</dbReference>
<evidence type="ECO:0008006" key="8">
    <source>
        <dbReference type="Google" id="ProtNLM"/>
    </source>
</evidence>
<dbReference type="InterPro" id="IPR006085">
    <property type="entry name" value="XPG_DNA_repair_N"/>
</dbReference>
<dbReference type="PANTHER" id="PTHR11081:SF72">
    <property type="entry name" value="HOLLIDAY JUNCTION RESOLVASE YEN1"/>
    <property type="match status" value="1"/>
</dbReference>
<name>A0A4C2EDY3_9SACH</name>
<evidence type="ECO:0000256" key="2">
    <source>
        <dbReference type="ARBA" id="ARBA00022801"/>
    </source>
</evidence>
<feature type="domain" description="XPG N-terminal" evidence="5">
    <location>
        <begin position="1"/>
        <end position="106"/>
    </location>
</feature>
<dbReference type="AlphaFoldDB" id="A0A4C2EDY3"/>
<dbReference type="GO" id="GO:0005634">
    <property type="term" value="C:nucleus"/>
    <property type="evidence" value="ECO:0007669"/>
    <property type="project" value="TreeGrafter"/>
</dbReference>
<dbReference type="OrthoDB" id="2959108at2759"/>
<keyword evidence="7" id="KW-1185">Reference proteome</keyword>
<dbReference type="EMBL" id="BIMX01000016">
    <property type="protein sequence ID" value="GCF00219.1"/>
    <property type="molecule type" value="Genomic_DNA"/>
</dbReference>
<dbReference type="Pfam" id="PF00752">
    <property type="entry name" value="XPG_N"/>
    <property type="match status" value="1"/>
</dbReference>
<dbReference type="PANTHER" id="PTHR11081">
    <property type="entry name" value="FLAP ENDONUCLEASE FAMILY MEMBER"/>
    <property type="match status" value="1"/>
</dbReference>
<dbReference type="InterPro" id="IPR036279">
    <property type="entry name" value="5-3_exonuclease_C_sf"/>
</dbReference>
<dbReference type="GO" id="GO:0008409">
    <property type="term" value="F:5'-3' exonuclease activity"/>
    <property type="evidence" value="ECO:0007669"/>
    <property type="project" value="TreeGrafter"/>
</dbReference>
<protein>
    <recommendedName>
        <fullName evidence="8">XPG-I domain-containing protein</fullName>
    </recommendedName>
</protein>
<dbReference type="SMART" id="SM00485">
    <property type="entry name" value="XPGN"/>
    <property type="match status" value="1"/>
</dbReference>
<keyword evidence="2" id="KW-0378">Hydrolase</keyword>
<dbReference type="Gene3D" id="3.40.50.1010">
    <property type="entry name" value="5'-nuclease"/>
    <property type="match status" value="1"/>
</dbReference>
<dbReference type="CDD" id="cd09870">
    <property type="entry name" value="PIN_YEN1"/>
    <property type="match status" value="1"/>
</dbReference>
<accession>A0A4C2EDY3</accession>
<reference evidence="6 7" key="1">
    <citation type="submission" date="2019-01" db="EMBL/GenBank/DDBJ databases">
        <title>Draft Genome Sequencing of Zygosaccharomyces mellis Ca-7.</title>
        <authorList>
            <person name="Shiwa Y."/>
            <person name="Kanesaki Y."/>
            <person name="Ishige T."/>
            <person name="Mura K."/>
            <person name="Hori T."/>
            <person name="Tamura T."/>
        </authorList>
    </citation>
    <scope>NUCLEOTIDE SEQUENCE [LARGE SCALE GENOMIC DNA]</scope>
    <source>
        <strain evidence="6 7">Ca-7</strain>
    </source>
</reference>
<dbReference type="SUPFAM" id="SSF88723">
    <property type="entry name" value="PIN domain-like"/>
    <property type="match status" value="1"/>
</dbReference>
<dbReference type="SUPFAM" id="SSF47807">
    <property type="entry name" value="5' to 3' exonuclease, C-terminal subdomain"/>
    <property type="match status" value="1"/>
</dbReference>
<evidence type="ECO:0000259" key="4">
    <source>
        <dbReference type="SMART" id="SM00484"/>
    </source>
</evidence>